<keyword evidence="4" id="KW-0479">Metal-binding</keyword>
<comment type="caution">
    <text evidence="8">The sequence shown here is derived from an EMBL/GenBank/DDBJ whole genome shotgun (WGS) entry which is preliminary data.</text>
</comment>
<feature type="region of interest" description="Disordered" evidence="5">
    <location>
        <begin position="322"/>
        <end position="488"/>
    </location>
</feature>
<dbReference type="Proteomes" id="UP000626109">
    <property type="component" value="Unassembled WGS sequence"/>
</dbReference>
<dbReference type="PANTHER" id="PTHR12378">
    <property type="entry name" value="DESUMOYLATING ISOPEPTIDASE"/>
    <property type="match status" value="1"/>
</dbReference>
<accession>A0A813IX47</accession>
<feature type="region of interest" description="Disordered" evidence="5">
    <location>
        <begin position="901"/>
        <end position="934"/>
    </location>
</feature>
<keyword evidence="4" id="KW-0862">Zinc</keyword>
<dbReference type="InterPro" id="IPR008580">
    <property type="entry name" value="PPPDE_dom"/>
</dbReference>
<comment type="similarity">
    <text evidence="1">Belongs to the DeSI family.</text>
</comment>
<dbReference type="PROSITE" id="PS50103">
    <property type="entry name" value="ZF_C3H1"/>
    <property type="match status" value="1"/>
</dbReference>
<feature type="compositionally biased region" description="Polar residues" evidence="5">
    <location>
        <begin position="372"/>
        <end position="385"/>
    </location>
</feature>
<feature type="zinc finger region" description="C3H1-type" evidence="4">
    <location>
        <begin position="1945"/>
        <end position="1974"/>
    </location>
</feature>
<dbReference type="SMART" id="SM01179">
    <property type="entry name" value="DUF862"/>
    <property type="match status" value="1"/>
</dbReference>
<feature type="compositionally biased region" description="Low complexity" evidence="5">
    <location>
        <begin position="335"/>
        <end position="347"/>
    </location>
</feature>
<proteinExistence type="inferred from homology"/>
<evidence type="ECO:0000259" key="7">
    <source>
        <dbReference type="PROSITE" id="PS51858"/>
    </source>
</evidence>
<feature type="domain" description="PPPDE" evidence="7">
    <location>
        <begin position="55"/>
        <end position="188"/>
    </location>
</feature>
<feature type="compositionally biased region" description="Low complexity" evidence="5">
    <location>
        <begin position="406"/>
        <end position="415"/>
    </location>
</feature>
<keyword evidence="4" id="KW-0863">Zinc-finger</keyword>
<dbReference type="PROSITE" id="PS51858">
    <property type="entry name" value="PPPDE"/>
    <property type="match status" value="1"/>
</dbReference>
<dbReference type="GO" id="GO:0008270">
    <property type="term" value="F:zinc ion binding"/>
    <property type="evidence" value="ECO:0007669"/>
    <property type="project" value="UniProtKB-KW"/>
</dbReference>
<evidence type="ECO:0008006" key="10">
    <source>
        <dbReference type="Google" id="ProtNLM"/>
    </source>
</evidence>
<dbReference type="Gene3D" id="3.90.1720.30">
    <property type="entry name" value="PPPDE domains"/>
    <property type="match status" value="1"/>
</dbReference>
<dbReference type="GO" id="GO:0016579">
    <property type="term" value="P:protein deubiquitination"/>
    <property type="evidence" value="ECO:0007669"/>
    <property type="project" value="TreeGrafter"/>
</dbReference>
<dbReference type="GO" id="GO:0101005">
    <property type="term" value="F:deubiquitinase activity"/>
    <property type="evidence" value="ECO:0007669"/>
    <property type="project" value="TreeGrafter"/>
</dbReference>
<evidence type="ECO:0000256" key="4">
    <source>
        <dbReference type="PROSITE-ProRule" id="PRU00723"/>
    </source>
</evidence>
<feature type="region of interest" description="Disordered" evidence="5">
    <location>
        <begin position="1893"/>
        <end position="1921"/>
    </location>
</feature>
<organism evidence="8 9">
    <name type="scientific">Polarella glacialis</name>
    <name type="common">Dinoflagellate</name>
    <dbReference type="NCBI Taxonomy" id="89957"/>
    <lineage>
        <taxon>Eukaryota</taxon>
        <taxon>Sar</taxon>
        <taxon>Alveolata</taxon>
        <taxon>Dinophyceae</taxon>
        <taxon>Suessiales</taxon>
        <taxon>Suessiaceae</taxon>
        <taxon>Polarella</taxon>
    </lineage>
</organism>
<sequence length="2013" mass="218884">MAAVVHAPGLALPRSGGFLEDTGLEDKHFVKARRCFEEAVPQQAPSRQVTSCFGGQVTVHVYDLVAFARVNGLLASEAYPIAGALHAGIEVYGREWSYGGGQGPGSGVRCEVPKSNARHRYRQSIVLGYTRLSHSEVTLIIGDLLERWDPRDYHWLRRNCLAFANELCARLGVELLPAWIDRLARGAGAVDQGVRQLTEGAQDLANGARGMVLALVEAGPANCAQCGSLPSSYSSYHLPSSSFVLSSRPVQEMSRGGVPPRRLSSCESVYSSAHGGELEREFTGGDGPSWFVPAAMVLALIFSAPEPPGDYNSYPMAGTPMATWGGQPVQGGGQPSQDGPPNQSGQPAQDGGRLSQGKDGWAGKSAKGEQPAQGSQPAQWGQPAQGSDGAQGNDGRGGGPARDGQHAQGGQPAQGSDGDPMAKPGADPWANKGSQANSGGWDKGRQGGGYHQKTGGASHRGSGHGGSYRKGDTPVEYPPIHNNRDKNNNLPVFVQPMVRADDFNSMFLIDTREATDAFEGRVLDPFNDLLPQVAAMNAVANQRHTNGPGQSPWRDEMNTGGTWDEHMLQVFKHPSFAPMEPPKMANKSVATVDLKLRYKKYWVSHLVLKAYQGEQNMTPETCAVNEDALDIAMNGGQIDPKELDLQLVVYNGVNVTAYTFGPETPVISMGPKGAVFKLSYPRVTFECRKVLKTGQLTMGMDGDRFSFLFRDHTNGLNLRGSRTSAPSDWVLISNPKNMALDDTCQMAREAQARVEGPDPIYEPAQLWTAHQRWMGQDQGDPNDPRLVVLDDQRLPGANRFQYDRHLTMDNQIANFHAAFTRGPVAMNAVTASQTSLALPDYKDNGEEKEVDLDEVRPWGEAKPADLVQAQRTPTWVRSLLREQTTNLLTLSQPLREPWEDAELAPQPRPQKAQTPNQSPEEEMQGLAPGEEVEGSQMPKVYEVGLWEEYRTWMTWGFAQGSNSASKRKEPGSDPLAPAGSRRDQLKSAATTAMALVPVEILEAESGQTLSTTGLQDKERRRKALAVANLLMMIERAGAGSLLRTSMEQKYQDLAPAMMEAALSRGAPGTIEGHVLRWKAFERWALIKNHKVYPPETFMVALYMRARKEESCGPSVPDAIKTTVRWVCKKLEMKEPDLNAEEILGIRDQVREEAGKALKEAPAVPEQVIVAMEVMVCANGNNEMRAFAWYLLCMIYASLRFDDANHVDPNKLDCDNMDHALYGISWQTKTERTRRGVKFAVPSASMSGNVWLEVGYQAFKKEHMNENRRDYWMPNRKMTRNQSGQVAMVIEKTEPMKYQDSLVAAKYVMLLALIRTGKDAPEIRQQIKELTWHSMKVTMLQAMAAAETDPLAIVLQGHWKDPKGAMVLKYARNRLAIPVRTIKVLTERAARAWRPNYEPEDGPIVDYDSDNETNQFYIAITDVTKLHLAKYHAESLRVKGKTACLKFDLRLIEHVGFALVSVSAGHIMVTPIASGKVSSVSSPLGLLPLSGASPQPSVAASWSLPDQDVLVAAATHKAREDSLEINSIQLFEPVPSGGLCTISVAPVFSAFAVVPRVAGVLRCVAALPAEGLEGGVTTMSLWPSIGPAGTCCRVLCGTGKGSLAVFCIPWPPPDVAKAAVHPDAATLPSQALTPWPLEAHARLAHGKAIADVQWRNQKEATQETYRELVSAGQEHRRYWDSLMTLGHGNFSRSLEGCRTPDPPGLVRGAYAKDDQQYKVPVDVPCGTEDGEPDGIHTPPWRLAEGAPSATELYQRLVRLQDESSSLQFDHDALYLTRDQGVLLTSTSQNVQANVCRAPPGLTREQVGADSEAASVVFPQVLESSVKHGVPPPEPHARASTWGVSQVVSKGTVGHPTLCASACRYVKRKGGCMDGAACQHCHQCFWHKGPSEAAAPEEASFSTSPPVDVEDKDKASTAGTQKSISTSTLKSTAAVLPFSAGTLGHPSRCGEACKYVRRQGGCRRGNDCPQCHHCKWQKATDSRKAGVSVTESTLPASTSSAVPGGLVVRLGQLFT</sequence>
<evidence type="ECO:0000259" key="6">
    <source>
        <dbReference type="PROSITE" id="PS50103"/>
    </source>
</evidence>
<evidence type="ECO:0000256" key="5">
    <source>
        <dbReference type="SAM" id="MobiDB-lite"/>
    </source>
</evidence>
<dbReference type="PANTHER" id="PTHR12378:SF80">
    <property type="entry name" value="IP06716P-RELATED"/>
    <property type="match status" value="1"/>
</dbReference>
<evidence type="ECO:0000256" key="3">
    <source>
        <dbReference type="ARBA" id="ARBA00022801"/>
    </source>
</evidence>
<keyword evidence="3" id="KW-0378">Hydrolase</keyword>
<dbReference type="InterPro" id="IPR042266">
    <property type="entry name" value="PPPDE_sf"/>
</dbReference>
<feature type="compositionally biased region" description="Gly residues" evidence="5">
    <location>
        <begin position="392"/>
        <end position="401"/>
    </location>
</feature>
<protein>
    <recommendedName>
        <fullName evidence="10">PPPDE domain-containing protein</fullName>
    </recommendedName>
</protein>
<evidence type="ECO:0000313" key="9">
    <source>
        <dbReference type="Proteomes" id="UP000626109"/>
    </source>
</evidence>
<dbReference type="Pfam" id="PF05903">
    <property type="entry name" value="Peptidase_C97"/>
    <property type="match status" value="1"/>
</dbReference>
<evidence type="ECO:0000313" key="8">
    <source>
        <dbReference type="EMBL" id="CAE8657686.1"/>
    </source>
</evidence>
<gene>
    <name evidence="8" type="ORF">PGLA2088_LOCUS12967</name>
</gene>
<dbReference type="EMBL" id="CAJNNW010015406">
    <property type="protein sequence ID" value="CAE8657686.1"/>
    <property type="molecule type" value="Genomic_DNA"/>
</dbReference>
<reference evidence="8" key="1">
    <citation type="submission" date="2021-02" db="EMBL/GenBank/DDBJ databases">
        <authorList>
            <person name="Dougan E. K."/>
            <person name="Rhodes N."/>
            <person name="Thang M."/>
            <person name="Chan C."/>
        </authorList>
    </citation>
    <scope>NUCLEOTIDE SEQUENCE</scope>
</reference>
<keyword evidence="2" id="KW-0645">Protease</keyword>
<evidence type="ECO:0000256" key="1">
    <source>
        <dbReference type="ARBA" id="ARBA00008140"/>
    </source>
</evidence>
<dbReference type="GO" id="GO:0006508">
    <property type="term" value="P:proteolysis"/>
    <property type="evidence" value="ECO:0007669"/>
    <property type="project" value="UniProtKB-KW"/>
</dbReference>
<feature type="domain" description="C3H1-type" evidence="6">
    <location>
        <begin position="1945"/>
        <end position="1974"/>
    </location>
</feature>
<name>A0A813IX47_POLGL</name>
<dbReference type="InterPro" id="IPR000571">
    <property type="entry name" value="Znf_CCCH"/>
</dbReference>
<feature type="compositionally biased region" description="Low complexity" evidence="5">
    <location>
        <begin position="1893"/>
        <end position="1904"/>
    </location>
</feature>
<feature type="region of interest" description="Disordered" evidence="5">
    <location>
        <begin position="961"/>
        <end position="982"/>
    </location>
</feature>
<evidence type="ECO:0000256" key="2">
    <source>
        <dbReference type="ARBA" id="ARBA00022670"/>
    </source>
</evidence>